<sequence>MINFFKKWFAKSEEAPKDTTSESKVSADEIVSAVKMIAIVEDTNKVIDYCADKLLYVITSSDEFFTRTLSANILRLHNGVINIAYRNTPVDLHGYNGAREWLNNNGHEVKSIDQVFRDKVDQLMAERGYYPTHAKQIFSLNVSSLNNPYATDSFDHLCIGMERSYVKDSVDLTLKGFDDYARDFDAAKSWLAKSHFADRFAPVLEHLLKVQETAVNSQEPVKENPLGRDGMITVRKDERLEELVLSTGLSLGAIRCSKDKVEIPFRLDEMDHEFIYRVHDPRAVVTFLWEALDPLVTKGKMTVSNRNYYGDDSAYVIALTI</sequence>
<keyword evidence="2" id="KW-1185">Reference proteome</keyword>
<evidence type="ECO:0000313" key="2">
    <source>
        <dbReference type="Proteomes" id="UP000319063"/>
    </source>
</evidence>
<gene>
    <name evidence="1" type="ORF">CPT_Moabite_251</name>
</gene>
<reference evidence="2" key="1">
    <citation type="submission" date="2019-05" db="EMBL/GenBank/DDBJ databases">
        <title>Complete Genome Sequence of Serratia marcescens Myophage Moabite.</title>
        <authorList>
            <person name="Price L."/>
            <person name="Rohren M."/>
            <person name="Newkirk H."/>
            <person name="Liu M."/>
            <person name="Ramsey J."/>
        </authorList>
    </citation>
    <scope>NUCLEOTIDE SEQUENCE [LARGE SCALE GENOMIC DNA]</scope>
</reference>
<accession>A0A4Y5TRQ1</accession>
<protein>
    <submittedName>
        <fullName evidence="1">Uncharacterized protein</fullName>
    </submittedName>
</protein>
<organism evidence="1 2">
    <name type="scientific">Serratia phage Moabite</name>
    <dbReference type="NCBI Taxonomy" id="2587814"/>
    <lineage>
        <taxon>Viruses</taxon>
        <taxon>Duplodnaviria</taxon>
        <taxon>Heunggongvirae</taxon>
        <taxon>Uroviricota</taxon>
        <taxon>Caudoviricetes</taxon>
        <taxon>Chimalliviridae</taxon>
        <taxon>Moabitevirus</taxon>
        <taxon>Moabitevirus moabite</taxon>
    </lineage>
</organism>
<evidence type="ECO:0000313" key="1">
    <source>
        <dbReference type="EMBL" id="QDB71281.1"/>
    </source>
</evidence>
<dbReference type="EMBL" id="MK994515">
    <property type="protein sequence ID" value="QDB71281.1"/>
    <property type="molecule type" value="Genomic_DNA"/>
</dbReference>
<dbReference type="Proteomes" id="UP000319063">
    <property type="component" value="Segment"/>
</dbReference>
<proteinExistence type="predicted"/>
<name>A0A4Y5TRQ1_9CAUD</name>